<evidence type="ECO:0000256" key="1">
    <source>
        <dbReference type="ARBA" id="ARBA00004613"/>
    </source>
</evidence>
<dbReference type="SUPFAM" id="SSF57095">
    <property type="entry name" value="Scorpion toxin-like"/>
    <property type="match status" value="1"/>
</dbReference>
<keyword evidence="4" id="KW-0732">Signal</keyword>
<comment type="similarity">
    <text evidence="2">Belongs to the invertebrate defensin family.</text>
</comment>
<evidence type="ECO:0000259" key="5">
    <source>
        <dbReference type="Pfam" id="PF14866"/>
    </source>
</evidence>
<dbReference type="InterPro" id="IPR036574">
    <property type="entry name" value="Scorpion_toxin-like_sf"/>
</dbReference>
<dbReference type="InterPro" id="IPR029237">
    <property type="entry name" value="Long_scorpion_toxin_alpha/beta"/>
</dbReference>
<comment type="subcellular location">
    <subcellularLocation>
        <location evidence="1">Secreted</location>
    </subcellularLocation>
</comment>
<organism evidence="6">
    <name type="scientific">Arthroderma otae</name>
    <name type="common">Microsporum canis</name>
    <dbReference type="NCBI Taxonomy" id="63405"/>
    <lineage>
        <taxon>Eukaryota</taxon>
        <taxon>Fungi</taxon>
        <taxon>Dikarya</taxon>
        <taxon>Ascomycota</taxon>
        <taxon>Pezizomycotina</taxon>
        <taxon>Eurotiomycetes</taxon>
        <taxon>Eurotiomycetidae</taxon>
        <taxon>Onygenales</taxon>
        <taxon>Arthrodermataceae</taxon>
        <taxon>Microsporum</taxon>
    </lineage>
</organism>
<accession>I1T3C8</accession>
<dbReference type="Pfam" id="PF14866">
    <property type="entry name" value="Scorpion_toxin_alpha-beta"/>
    <property type="match status" value="1"/>
</dbReference>
<dbReference type="AlphaFoldDB" id="I1T3C8"/>
<feature type="chain" id="PRO_5003653058" evidence="4">
    <location>
        <begin position="22"/>
        <end position="81"/>
    </location>
</feature>
<feature type="signal peptide" evidence="4">
    <location>
        <begin position="1"/>
        <end position="21"/>
    </location>
</feature>
<keyword evidence="3" id="KW-0964">Secreted</keyword>
<protein>
    <submittedName>
        <fullName evidence="6">Micasin-1</fullName>
    </submittedName>
</protein>
<dbReference type="GO" id="GO:0005576">
    <property type="term" value="C:extracellular region"/>
    <property type="evidence" value="ECO:0007669"/>
    <property type="project" value="UniProtKB-SubCell"/>
</dbReference>
<sequence>MQFSRLAAILLVSLMSSGTLAAPAPEDNAHVAEPKLAAIDTNLKRDVGCPSAPKQCDHHCRSMGKAFGYCDDFKFQKCLCA</sequence>
<evidence type="ECO:0000256" key="2">
    <source>
        <dbReference type="ARBA" id="ARBA00007085"/>
    </source>
</evidence>
<evidence type="ECO:0000256" key="3">
    <source>
        <dbReference type="ARBA" id="ARBA00022525"/>
    </source>
</evidence>
<evidence type="ECO:0000313" key="6">
    <source>
        <dbReference type="EMBL" id="AEM44802.1"/>
    </source>
</evidence>
<evidence type="ECO:0000256" key="4">
    <source>
        <dbReference type="SAM" id="SignalP"/>
    </source>
</evidence>
<feature type="domain" description="BetaSPN-type CS-alpha/beta" evidence="5">
    <location>
        <begin position="41"/>
        <end position="80"/>
    </location>
</feature>
<dbReference type="EMBL" id="JN014008">
    <property type="protein sequence ID" value="AEM44802.1"/>
    <property type="molecule type" value="mRNA"/>
</dbReference>
<proteinExistence type="evidence at transcript level"/>
<reference evidence="6" key="1">
    <citation type="journal article" date="2012" name="Proc. Natl. Acad. Sci. U.S.A.">
        <title>Dermatophytic defensin with antiinfective potential.</title>
        <authorList>
            <person name="Zhu S."/>
            <person name="Gao B."/>
            <person name="Harvey P.J."/>
            <person name="Craik D.J."/>
        </authorList>
    </citation>
    <scope>NUCLEOTIDE SEQUENCE</scope>
</reference>
<name>I1T3C8_ARTOT</name>